<accession>A0AAD8BLM2</accession>
<sequence>MDRFVNFCLLDLVQHIGHKLFCTQDRAHCKKDSTDVYFVGYYIFTQNISALCM</sequence>
<name>A0AAD8BLM2_BIOPF</name>
<dbReference type="EMBL" id="JASAOG010000062">
    <property type="protein sequence ID" value="KAK0056452.1"/>
    <property type="molecule type" value="Genomic_DNA"/>
</dbReference>
<gene>
    <name evidence="1" type="ORF">Bpfe_014232</name>
</gene>
<feature type="non-terminal residue" evidence="1">
    <location>
        <position position="53"/>
    </location>
</feature>
<protein>
    <submittedName>
        <fullName evidence="1">Uncharacterized protein</fullName>
    </submittedName>
</protein>
<comment type="caution">
    <text evidence="1">The sequence shown here is derived from an EMBL/GenBank/DDBJ whole genome shotgun (WGS) entry which is preliminary data.</text>
</comment>
<keyword evidence="2" id="KW-1185">Reference proteome</keyword>
<reference evidence="1" key="2">
    <citation type="submission" date="2023-04" db="EMBL/GenBank/DDBJ databases">
        <authorList>
            <person name="Bu L."/>
            <person name="Lu L."/>
            <person name="Laidemitt M.R."/>
            <person name="Zhang S.M."/>
            <person name="Mutuku M."/>
            <person name="Mkoji G."/>
            <person name="Steinauer M."/>
            <person name="Loker E.S."/>
        </authorList>
    </citation>
    <scope>NUCLEOTIDE SEQUENCE</scope>
    <source>
        <strain evidence="1">KasaAsao</strain>
        <tissue evidence="1">Whole Snail</tissue>
    </source>
</reference>
<proteinExistence type="predicted"/>
<evidence type="ECO:0000313" key="1">
    <source>
        <dbReference type="EMBL" id="KAK0056452.1"/>
    </source>
</evidence>
<organism evidence="1 2">
    <name type="scientific">Biomphalaria pfeifferi</name>
    <name type="common">Bloodfluke planorb</name>
    <name type="synonym">Freshwater snail</name>
    <dbReference type="NCBI Taxonomy" id="112525"/>
    <lineage>
        <taxon>Eukaryota</taxon>
        <taxon>Metazoa</taxon>
        <taxon>Spiralia</taxon>
        <taxon>Lophotrochozoa</taxon>
        <taxon>Mollusca</taxon>
        <taxon>Gastropoda</taxon>
        <taxon>Heterobranchia</taxon>
        <taxon>Euthyneura</taxon>
        <taxon>Panpulmonata</taxon>
        <taxon>Hygrophila</taxon>
        <taxon>Lymnaeoidea</taxon>
        <taxon>Planorbidae</taxon>
        <taxon>Biomphalaria</taxon>
    </lineage>
</organism>
<dbReference type="Proteomes" id="UP001233172">
    <property type="component" value="Unassembled WGS sequence"/>
</dbReference>
<evidence type="ECO:0000313" key="2">
    <source>
        <dbReference type="Proteomes" id="UP001233172"/>
    </source>
</evidence>
<dbReference type="AlphaFoldDB" id="A0AAD8BLM2"/>
<reference evidence="1" key="1">
    <citation type="journal article" date="2023" name="PLoS Negl. Trop. Dis.">
        <title>A genome sequence for Biomphalaria pfeifferi, the major vector snail for the human-infecting parasite Schistosoma mansoni.</title>
        <authorList>
            <person name="Bu L."/>
            <person name="Lu L."/>
            <person name="Laidemitt M.R."/>
            <person name="Zhang S.M."/>
            <person name="Mutuku M."/>
            <person name="Mkoji G."/>
            <person name="Steinauer M."/>
            <person name="Loker E.S."/>
        </authorList>
    </citation>
    <scope>NUCLEOTIDE SEQUENCE</scope>
    <source>
        <strain evidence="1">KasaAsao</strain>
    </source>
</reference>